<sequence>MIAVYGIGSRINLSLLTIDGISVLRRRGVPGDMSSSSEPGQKGDAKTSNEYEPKRHGKLGIPDIDGLAILDRKQNPRIFSYCIDDQSEVLDGARGWMHLERWAGSGLKYGDTEISIKRTSTEFSNFIGPHRIRRHRLRNLKIGLAGVAGIRNTYVFRVRSTVRDRGTVFLPSRISPVGPTRESATAIASRATGRFDIEQDVQGTSEPKATETEGKVRCMMICNATLWLTQRSKLEGAEEAAHGR</sequence>
<accession>A0AAD7MT95</accession>
<dbReference type="AlphaFoldDB" id="A0AAD7MT95"/>
<name>A0AAD7MT95_9AGAR</name>
<organism evidence="2 3">
    <name type="scientific">Mycena maculata</name>
    <dbReference type="NCBI Taxonomy" id="230809"/>
    <lineage>
        <taxon>Eukaryota</taxon>
        <taxon>Fungi</taxon>
        <taxon>Dikarya</taxon>
        <taxon>Basidiomycota</taxon>
        <taxon>Agaricomycotina</taxon>
        <taxon>Agaricomycetes</taxon>
        <taxon>Agaricomycetidae</taxon>
        <taxon>Agaricales</taxon>
        <taxon>Marasmiineae</taxon>
        <taxon>Mycenaceae</taxon>
        <taxon>Mycena</taxon>
    </lineage>
</organism>
<proteinExistence type="predicted"/>
<evidence type="ECO:0000313" key="3">
    <source>
        <dbReference type="Proteomes" id="UP001215280"/>
    </source>
</evidence>
<reference evidence="2" key="1">
    <citation type="submission" date="2023-03" db="EMBL/GenBank/DDBJ databases">
        <title>Massive genome expansion in bonnet fungi (Mycena s.s.) driven by repeated elements and novel gene families across ecological guilds.</title>
        <authorList>
            <consortium name="Lawrence Berkeley National Laboratory"/>
            <person name="Harder C.B."/>
            <person name="Miyauchi S."/>
            <person name="Viragh M."/>
            <person name="Kuo A."/>
            <person name="Thoen E."/>
            <person name="Andreopoulos B."/>
            <person name="Lu D."/>
            <person name="Skrede I."/>
            <person name="Drula E."/>
            <person name="Henrissat B."/>
            <person name="Morin E."/>
            <person name="Kohler A."/>
            <person name="Barry K."/>
            <person name="LaButti K."/>
            <person name="Morin E."/>
            <person name="Salamov A."/>
            <person name="Lipzen A."/>
            <person name="Mereny Z."/>
            <person name="Hegedus B."/>
            <person name="Baldrian P."/>
            <person name="Stursova M."/>
            <person name="Weitz H."/>
            <person name="Taylor A."/>
            <person name="Grigoriev I.V."/>
            <person name="Nagy L.G."/>
            <person name="Martin F."/>
            <person name="Kauserud H."/>
        </authorList>
    </citation>
    <scope>NUCLEOTIDE SEQUENCE</scope>
    <source>
        <strain evidence="2">CBHHK188m</strain>
    </source>
</reference>
<feature type="compositionally biased region" description="Basic and acidic residues" evidence="1">
    <location>
        <begin position="41"/>
        <end position="54"/>
    </location>
</feature>
<feature type="region of interest" description="Disordered" evidence="1">
    <location>
        <begin position="29"/>
        <end position="58"/>
    </location>
</feature>
<comment type="caution">
    <text evidence="2">The sequence shown here is derived from an EMBL/GenBank/DDBJ whole genome shotgun (WGS) entry which is preliminary data.</text>
</comment>
<dbReference type="EMBL" id="JARJLG010000181">
    <property type="protein sequence ID" value="KAJ7731706.1"/>
    <property type="molecule type" value="Genomic_DNA"/>
</dbReference>
<evidence type="ECO:0000256" key="1">
    <source>
        <dbReference type="SAM" id="MobiDB-lite"/>
    </source>
</evidence>
<keyword evidence="3" id="KW-1185">Reference proteome</keyword>
<protein>
    <submittedName>
        <fullName evidence="2">Uncharacterized protein</fullName>
    </submittedName>
</protein>
<dbReference type="Proteomes" id="UP001215280">
    <property type="component" value="Unassembled WGS sequence"/>
</dbReference>
<gene>
    <name evidence="2" type="ORF">DFH07DRAFT_781201</name>
</gene>
<evidence type="ECO:0000313" key="2">
    <source>
        <dbReference type="EMBL" id="KAJ7731706.1"/>
    </source>
</evidence>